<dbReference type="OrthoDB" id="4120905at2759"/>
<feature type="compositionally biased region" description="Polar residues" evidence="1">
    <location>
        <begin position="1"/>
        <end position="11"/>
    </location>
</feature>
<organism evidence="3 4">
    <name type="scientific">Exophiala mesophila</name>
    <name type="common">Black yeast-like fungus</name>
    <dbReference type="NCBI Taxonomy" id="212818"/>
    <lineage>
        <taxon>Eukaryota</taxon>
        <taxon>Fungi</taxon>
        <taxon>Dikarya</taxon>
        <taxon>Ascomycota</taxon>
        <taxon>Pezizomycotina</taxon>
        <taxon>Eurotiomycetes</taxon>
        <taxon>Chaetothyriomycetidae</taxon>
        <taxon>Chaetothyriales</taxon>
        <taxon>Herpotrichiellaceae</taxon>
        <taxon>Exophiala</taxon>
    </lineage>
</organism>
<dbReference type="Proteomes" id="UP000054302">
    <property type="component" value="Unassembled WGS sequence"/>
</dbReference>
<feature type="domain" description="Clr5" evidence="2">
    <location>
        <begin position="41"/>
        <end position="93"/>
    </location>
</feature>
<dbReference type="Gene3D" id="1.25.40.10">
    <property type="entry name" value="Tetratricopeptide repeat domain"/>
    <property type="match status" value="1"/>
</dbReference>
<feature type="region of interest" description="Disordered" evidence="1">
    <location>
        <begin position="162"/>
        <end position="214"/>
    </location>
</feature>
<dbReference type="AlphaFoldDB" id="A0A0D1WW47"/>
<dbReference type="PANTHER" id="PTHR38788:SF3">
    <property type="entry name" value="CLR5 DOMAIN-CONTAINING PROTEIN"/>
    <property type="match status" value="1"/>
</dbReference>
<gene>
    <name evidence="3" type="ORF">PV10_04784</name>
</gene>
<dbReference type="InterPro" id="IPR025676">
    <property type="entry name" value="Clr5_dom"/>
</dbReference>
<feature type="region of interest" description="Disordered" evidence="1">
    <location>
        <begin position="1"/>
        <end position="29"/>
    </location>
</feature>
<proteinExistence type="predicted"/>
<evidence type="ECO:0000313" key="3">
    <source>
        <dbReference type="EMBL" id="KIV93580.1"/>
    </source>
</evidence>
<sequence>MSTTEQFTPTLSPDGGGLTSSRTGDSSVHIPVMEKQRAHTSEEWEAIRPIFTKYYAERGWTLLQTQETLLNEHNFYATRKMYKSRIKSWGLNKYMKANEKEVIAQFISAKGISGPNLQTLSYKGRPIRADLVRRYCKRTKVHSDIADSLPAKADQNMLVKRSRSMVEHESDTDPNIIIESEEEIDYDDQATSQDDRDQVLLTPPSASTDRSPYQSSLELILTPSHSTSTDLSERAVWHVLQYLSWHFACDTSFHGTVSFQPARGWNAAPAIGLAARNQLPAANAASFFEKLLFGLETLAQESSQSPTGWTLINEACAMASDVLTEQYRGFLKLLIMNFTDDRWSILPALREHLLQYLASLASRIHGPHHFLTSVLQLLKSVSVLESTAEAMMQAMIDIYEQKYPTIVDYEVCQMKRALADIYRRSLDFENASRVSQKMLMETENLRGWYHADTRRAARRLADIHIDQGHYEAAEKEYEDLLQRSQHVDEGTVFALHALQFIRNRHHHNFANTRQRPWVQNDYEQHLRAGLEAMHLADEDEIDLKLRKFSHSLIFREKWLRTQQYSDRILARWAIDKNTG</sequence>
<evidence type="ECO:0000313" key="4">
    <source>
        <dbReference type="Proteomes" id="UP000054302"/>
    </source>
</evidence>
<dbReference type="GeneID" id="27322629"/>
<dbReference type="RefSeq" id="XP_016225154.1">
    <property type="nucleotide sequence ID" value="XM_016369366.1"/>
</dbReference>
<reference evidence="3 4" key="1">
    <citation type="submission" date="2015-01" db="EMBL/GenBank/DDBJ databases">
        <title>The Genome Sequence of Exophiala mesophila CBS40295.</title>
        <authorList>
            <consortium name="The Broad Institute Genomics Platform"/>
            <person name="Cuomo C."/>
            <person name="de Hoog S."/>
            <person name="Gorbushina A."/>
            <person name="Stielow B."/>
            <person name="Teixiera M."/>
            <person name="Abouelleil A."/>
            <person name="Chapman S.B."/>
            <person name="Priest M."/>
            <person name="Young S.K."/>
            <person name="Wortman J."/>
            <person name="Nusbaum C."/>
            <person name="Birren B."/>
        </authorList>
    </citation>
    <scope>NUCLEOTIDE SEQUENCE [LARGE SCALE GENOMIC DNA]</scope>
    <source>
        <strain evidence="3 4">CBS 40295</strain>
    </source>
</reference>
<dbReference type="HOGENOM" id="CLU_528920_0_0_1"/>
<evidence type="ECO:0000256" key="1">
    <source>
        <dbReference type="SAM" id="MobiDB-lite"/>
    </source>
</evidence>
<dbReference type="EMBL" id="KN847522">
    <property type="protein sequence ID" value="KIV93580.1"/>
    <property type="molecule type" value="Genomic_DNA"/>
</dbReference>
<feature type="compositionally biased region" description="Polar residues" evidence="1">
    <location>
        <begin position="204"/>
        <end position="214"/>
    </location>
</feature>
<protein>
    <recommendedName>
        <fullName evidence="2">Clr5 domain-containing protein</fullName>
    </recommendedName>
</protein>
<dbReference type="SUPFAM" id="SSF48452">
    <property type="entry name" value="TPR-like"/>
    <property type="match status" value="1"/>
</dbReference>
<dbReference type="Pfam" id="PF14420">
    <property type="entry name" value="Clr5"/>
    <property type="match status" value="1"/>
</dbReference>
<accession>A0A0D1WW47</accession>
<keyword evidence="4" id="KW-1185">Reference proteome</keyword>
<feature type="compositionally biased region" description="Acidic residues" evidence="1">
    <location>
        <begin position="179"/>
        <end position="188"/>
    </location>
</feature>
<dbReference type="STRING" id="212818.A0A0D1WW47"/>
<dbReference type="PANTHER" id="PTHR38788">
    <property type="entry name" value="CLR5 DOMAIN-CONTAINING PROTEIN"/>
    <property type="match status" value="1"/>
</dbReference>
<name>A0A0D1WW47_EXOME</name>
<dbReference type="VEuPathDB" id="FungiDB:PV10_04784"/>
<evidence type="ECO:0000259" key="2">
    <source>
        <dbReference type="Pfam" id="PF14420"/>
    </source>
</evidence>
<dbReference type="InterPro" id="IPR011990">
    <property type="entry name" value="TPR-like_helical_dom_sf"/>
</dbReference>